<evidence type="ECO:0000313" key="3">
    <source>
        <dbReference type="Proteomes" id="UP000533598"/>
    </source>
</evidence>
<reference evidence="2 3" key="1">
    <citation type="submission" date="2020-08" db="EMBL/GenBank/DDBJ databases">
        <title>Sequencing the genomes of 1000 actinobacteria strains.</title>
        <authorList>
            <person name="Klenk H.-P."/>
        </authorList>
    </citation>
    <scope>NUCLEOTIDE SEQUENCE [LARGE SCALE GENOMIC DNA]</scope>
    <source>
        <strain evidence="2 3">DSM 44230</strain>
    </source>
</reference>
<feature type="domain" description="Suppressor of fused-like" evidence="1">
    <location>
        <begin position="48"/>
        <end position="203"/>
    </location>
</feature>
<accession>A0A7W7CDJ5</accession>
<dbReference type="Proteomes" id="UP000533598">
    <property type="component" value="Unassembled WGS sequence"/>
</dbReference>
<gene>
    <name evidence="2" type="ORF">HNR67_005272</name>
</gene>
<dbReference type="SUPFAM" id="SSF103359">
    <property type="entry name" value="Suppressor of Fused, N-terminal domain"/>
    <property type="match status" value="1"/>
</dbReference>
<organism evidence="2 3">
    <name type="scientific">Crossiella cryophila</name>
    <dbReference type="NCBI Taxonomy" id="43355"/>
    <lineage>
        <taxon>Bacteria</taxon>
        <taxon>Bacillati</taxon>
        <taxon>Actinomycetota</taxon>
        <taxon>Actinomycetes</taxon>
        <taxon>Pseudonocardiales</taxon>
        <taxon>Pseudonocardiaceae</taxon>
        <taxon>Crossiella</taxon>
    </lineage>
</organism>
<evidence type="ECO:0000313" key="2">
    <source>
        <dbReference type="EMBL" id="MBB4679154.1"/>
    </source>
</evidence>
<keyword evidence="3" id="KW-1185">Reference proteome</keyword>
<comment type="caution">
    <text evidence="2">The sequence shown here is derived from an EMBL/GenBank/DDBJ whole genome shotgun (WGS) entry which is preliminary data.</text>
</comment>
<dbReference type="PANTHER" id="PTHR10928">
    <property type="entry name" value="SUPPRESSOR OF FUSED"/>
    <property type="match status" value="1"/>
</dbReference>
<name>A0A7W7CDJ5_9PSEU</name>
<evidence type="ECO:0000259" key="1">
    <source>
        <dbReference type="Pfam" id="PF05076"/>
    </source>
</evidence>
<protein>
    <recommendedName>
        <fullName evidence="1">Suppressor of fused-like domain-containing protein</fullName>
    </recommendedName>
</protein>
<dbReference type="RefSeq" id="WP_185004937.1">
    <property type="nucleotide sequence ID" value="NZ_BAAAUI010000025.1"/>
</dbReference>
<dbReference type="InterPro" id="IPR037181">
    <property type="entry name" value="SUFU_N"/>
</dbReference>
<dbReference type="Pfam" id="PF05076">
    <property type="entry name" value="SUFU"/>
    <property type="match status" value="1"/>
</dbReference>
<proteinExistence type="predicted"/>
<dbReference type="AlphaFoldDB" id="A0A7W7CDJ5"/>
<sequence>MTDRPAPGQDAIEAAMARLYPGRTPRRVGYRPGRGEPGGALAGCAAYPADGHWHYIGYGLSELHQAGPEEDPEFSGWGFELTLRVRRGAESTAPGWPFDIVQHLARHVNTRLVILEPGHRLDLRRPATGHPTLPDAPPTGLTGFALTVDPGLGELVTPNGKVLFLQAVGITPAEQTRIREHGADTVLAELATGNPLLITDPARAHPPSG</sequence>
<dbReference type="GO" id="GO:0005737">
    <property type="term" value="C:cytoplasm"/>
    <property type="evidence" value="ECO:0007669"/>
    <property type="project" value="TreeGrafter"/>
</dbReference>
<dbReference type="InterPro" id="IPR020941">
    <property type="entry name" value="SUFU-like_domain"/>
</dbReference>
<dbReference type="PANTHER" id="PTHR10928:SF2">
    <property type="entry name" value="SUPPRESSOR OF FUSED HOMOLOG"/>
    <property type="match status" value="1"/>
</dbReference>
<dbReference type="InterPro" id="IPR007768">
    <property type="entry name" value="Suppressor_of_fused"/>
</dbReference>
<dbReference type="EMBL" id="JACHMH010000001">
    <property type="protein sequence ID" value="MBB4679154.1"/>
    <property type="molecule type" value="Genomic_DNA"/>
</dbReference>